<proteinExistence type="predicted"/>
<reference evidence="2 3" key="1">
    <citation type="journal article" date="2018" name="Sci. Rep.">
        <title>Comparative analysis of the Pocillopora damicornis genome highlights role of immune system in coral evolution.</title>
        <authorList>
            <person name="Cunning R."/>
            <person name="Bay R.A."/>
            <person name="Gillette P."/>
            <person name="Baker A.C."/>
            <person name="Traylor-Knowles N."/>
        </authorList>
    </citation>
    <scope>NUCLEOTIDE SEQUENCE [LARGE SCALE GENOMIC DNA]</scope>
    <source>
        <strain evidence="2">RSMAS</strain>
        <tissue evidence="2">Whole animal</tissue>
    </source>
</reference>
<evidence type="ECO:0000256" key="1">
    <source>
        <dbReference type="SAM" id="MobiDB-lite"/>
    </source>
</evidence>
<sequence length="401" mass="45242">MGERTPRRGNNILFSAQQLDHNASKARHLNKRAGNRLQIRKGSLEEQQSTQLQSLDYEMRRLKHELREITQTSGKLEMRDTIIERPIPGKVDSDNNTRRKKSKRAASTRNNLDVDSRKVENSIGAALNNDDAQDSRRKSLSLPTLPSMSTATPQLTSRTDFSRVDENEIDESFTSPRVFSKPREKRRKHSRSRKPNLDVSPAAQNLANSTDGVTVNVSITNTNGDTERLRPVSPQGSSKLDSSLVNVNLVAVKDRIQTRLSQPTMNKVNDGEDDDEPDYTQYLHVPPDGLPRTVYLLPPLTDLLQEAKKARYIRRPRKPLQELEGDDPDRELGIDEIFNKKEKVSAPKVINIIIIYGIKAGNDCPAIKVPSCERTVGPRAVVSIRELDKHLQSKKADYEAF</sequence>
<dbReference type="InterPro" id="IPR031525">
    <property type="entry name" value="CC190"/>
</dbReference>
<accession>A0A3M6UUR4</accession>
<dbReference type="EMBL" id="RCHS01000654">
    <property type="protein sequence ID" value="RMX57412.1"/>
    <property type="molecule type" value="Genomic_DNA"/>
</dbReference>
<evidence type="ECO:0000313" key="2">
    <source>
        <dbReference type="EMBL" id="RMX57412.1"/>
    </source>
</evidence>
<evidence type="ECO:0000313" key="3">
    <source>
        <dbReference type="Proteomes" id="UP000275408"/>
    </source>
</evidence>
<feature type="compositionally biased region" description="Low complexity" evidence="1">
    <location>
        <begin position="140"/>
        <end position="153"/>
    </location>
</feature>
<name>A0A3M6UUR4_POCDA</name>
<dbReference type="AlphaFoldDB" id="A0A3M6UUR4"/>
<dbReference type="OrthoDB" id="5981708at2759"/>
<protein>
    <submittedName>
        <fullName evidence="2">Uncharacterized protein</fullName>
    </submittedName>
</protein>
<comment type="caution">
    <text evidence="2">The sequence shown here is derived from an EMBL/GenBank/DDBJ whole genome shotgun (WGS) entry which is preliminary data.</text>
</comment>
<dbReference type="PANTHER" id="PTHR36871:SF1">
    <property type="entry name" value="COILED-COIL DOMAIN-CONTAINING PROTEIN 190"/>
    <property type="match status" value="1"/>
</dbReference>
<organism evidence="2 3">
    <name type="scientific">Pocillopora damicornis</name>
    <name type="common">Cauliflower coral</name>
    <name type="synonym">Millepora damicornis</name>
    <dbReference type="NCBI Taxonomy" id="46731"/>
    <lineage>
        <taxon>Eukaryota</taxon>
        <taxon>Metazoa</taxon>
        <taxon>Cnidaria</taxon>
        <taxon>Anthozoa</taxon>
        <taxon>Hexacorallia</taxon>
        <taxon>Scleractinia</taxon>
        <taxon>Astrocoeniina</taxon>
        <taxon>Pocilloporidae</taxon>
        <taxon>Pocillopora</taxon>
    </lineage>
</organism>
<feature type="compositionally biased region" description="Basic residues" evidence="1">
    <location>
        <begin position="183"/>
        <end position="194"/>
    </location>
</feature>
<keyword evidence="3" id="KW-1185">Reference proteome</keyword>
<feature type="region of interest" description="Disordered" evidence="1">
    <location>
        <begin position="77"/>
        <end position="204"/>
    </location>
</feature>
<gene>
    <name evidence="2" type="ORF">pdam_00007004</name>
</gene>
<dbReference type="PANTHER" id="PTHR36871">
    <property type="entry name" value="COILED-COIL DOMAIN-CONTAINING PROTEIN 190"/>
    <property type="match status" value="1"/>
</dbReference>
<dbReference type="Proteomes" id="UP000275408">
    <property type="component" value="Unassembled WGS sequence"/>
</dbReference>